<reference evidence="2" key="1">
    <citation type="submission" date="2021-02" db="EMBL/GenBank/DDBJ databases">
        <authorList>
            <person name="Nowell W R."/>
        </authorList>
    </citation>
    <scope>NUCLEOTIDE SEQUENCE</scope>
</reference>
<dbReference type="EMBL" id="CAJOBR010031771">
    <property type="protein sequence ID" value="CAF4996447.1"/>
    <property type="molecule type" value="Genomic_DNA"/>
</dbReference>
<proteinExistence type="predicted"/>
<comment type="caution">
    <text evidence="2">The sequence shown here is derived from an EMBL/GenBank/DDBJ whole genome shotgun (WGS) entry which is preliminary data.</text>
</comment>
<organism evidence="2 3">
    <name type="scientific">Rotaria socialis</name>
    <dbReference type="NCBI Taxonomy" id="392032"/>
    <lineage>
        <taxon>Eukaryota</taxon>
        <taxon>Metazoa</taxon>
        <taxon>Spiralia</taxon>
        <taxon>Gnathifera</taxon>
        <taxon>Rotifera</taxon>
        <taxon>Eurotatoria</taxon>
        <taxon>Bdelloidea</taxon>
        <taxon>Philodinida</taxon>
        <taxon>Philodinidae</taxon>
        <taxon>Rotaria</taxon>
    </lineage>
</organism>
<feature type="region of interest" description="Disordered" evidence="1">
    <location>
        <begin position="19"/>
        <end position="46"/>
    </location>
</feature>
<accession>A0A822ADI8</accession>
<feature type="non-terminal residue" evidence="2">
    <location>
        <position position="1"/>
    </location>
</feature>
<name>A0A822ADI8_9BILA</name>
<gene>
    <name evidence="2" type="ORF">QYT958_LOCUS37662</name>
</gene>
<evidence type="ECO:0000313" key="3">
    <source>
        <dbReference type="Proteomes" id="UP000663848"/>
    </source>
</evidence>
<protein>
    <submittedName>
        <fullName evidence="2">Uncharacterized protein</fullName>
    </submittedName>
</protein>
<evidence type="ECO:0000313" key="2">
    <source>
        <dbReference type="EMBL" id="CAF4996447.1"/>
    </source>
</evidence>
<dbReference type="AlphaFoldDB" id="A0A822ADI8"/>
<dbReference type="Proteomes" id="UP000663848">
    <property type="component" value="Unassembled WGS sequence"/>
</dbReference>
<sequence length="143" mass="16973">NVNNGTCYTNAEYERIEQKRRKEEAERKERERKQKEEYENKLKREAAEAEAIRQNQVIDVRTETQTREISRTVTPIKSTERERKHGPKGWISIGGSGYDYYEVQVGSSTTIKWRAEQREVKTFQSGRQEFGDWRGIREWETPG</sequence>
<evidence type="ECO:0000256" key="1">
    <source>
        <dbReference type="SAM" id="MobiDB-lite"/>
    </source>
</evidence>